<evidence type="ECO:0000313" key="2">
    <source>
        <dbReference type="EMBL" id="PXX24785.1"/>
    </source>
</evidence>
<accession>A0A318I1R5</accession>
<keyword evidence="1" id="KW-0472">Membrane</keyword>
<name>A0A318I1R5_9BACT</name>
<proteinExistence type="predicted"/>
<dbReference type="RefSeq" id="WP_025815638.1">
    <property type="nucleotide sequence ID" value="NZ_BAIZ01000008.1"/>
</dbReference>
<dbReference type="STRING" id="1122991.GCA_000613445_02403"/>
<gene>
    <name evidence="2" type="ORF">EJ73_00051</name>
</gene>
<dbReference type="Proteomes" id="UP000248314">
    <property type="component" value="Unassembled WGS sequence"/>
</dbReference>
<reference evidence="2 3" key="1">
    <citation type="submission" date="2018-05" db="EMBL/GenBank/DDBJ databases">
        <title>Genomic Encyclopedia of Type Strains, Phase I: the one thousand microbial genomes (KMG-I) project.</title>
        <authorList>
            <person name="Kyrpides N."/>
        </authorList>
    </citation>
    <scope>NUCLEOTIDE SEQUENCE [LARGE SCALE GENOMIC DNA]</scope>
    <source>
        <strain evidence="2 3">DSM 15611</strain>
    </source>
</reference>
<dbReference type="EMBL" id="QJJX01000001">
    <property type="protein sequence ID" value="PXX24785.1"/>
    <property type="molecule type" value="Genomic_DNA"/>
</dbReference>
<feature type="transmembrane region" description="Helical" evidence="1">
    <location>
        <begin position="116"/>
        <end position="137"/>
    </location>
</feature>
<evidence type="ECO:0000256" key="1">
    <source>
        <dbReference type="SAM" id="Phobius"/>
    </source>
</evidence>
<protein>
    <submittedName>
        <fullName evidence="2">Uncharacterized protein</fullName>
    </submittedName>
</protein>
<organism evidence="2 3">
    <name type="scientific">Hoylesella shahii DSM 15611 = JCM 12083</name>
    <dbReference type="NCBI Taxonomy" id="1122991"/>
    <lineage>
        <taxon>Bacteria</taxon>
        <taxon>Pseudomonadati</taxon>
        <taxon>Bacteroidota</taxon>
        <taxon>Bacteroidia</taxon>
        <taxon>Bacteroidales</taxon>
        <taxon>Prevotellaceae</taxon>
        <taxon>Hoylesella</taxon>
    </lineage>
</organism>
<keyword evidence="3" id="KW-1185">Reference proteome</keyword>
<keyword evidence="1" id="KW-0812">Transmembrane</keyword>
<feature type="transmembrane region" description="Helical" evidence="1">
    <location>
        <begin position="6"/>
        <end position="24"/>
    </location>
</feature>
<comment type="caution">
    <text evidence="2">The sequence shown here is derived from an EMBL/GenBank/DDBJ whole genome shotgun (WGS) entry which is preliminary data.</text>
</comment>
<keyword evidence="1" id="KW-1133">Transmembrane helix</keyword>
<feature type="transmembrane region" description="Helical" evidence="1">
    <location>
        <begin position="45"/>
        <end position="68"/>
    </location>
</feature>
<evidence type="ECO:0000313" key="3">
    <source>
        <dbReference type="Proteomes" id="UP000248314"/>
    </source>
</evidence>
<sequence length="140" mass="15916">MTDINALIFALAFTMAFMLLIGAYTRIELKKEPVHIYRTRLQQAFYVVTQPTVVITTTLLLSLSWCAALDSGSFAYALLMLHGLRAKYALAINLIILLNFQSMLHCILCRNRITSFMYYMHIVNFIMLVTPATIYIISGP</sequence>
<dbReference type="AlphaFoldDB" id="A0A318I1R5"/>
<feature type="transmembrane region" description="Helical" evidence="1">
    <location>
        <begin position="88"/>
        <end position="109"/>
    </location>
</feature>